<dbReference type="PROSITE" id="PS00678">
    <property type="entry name" value="WD_REPEATS_1"/>
    <property type="match status" value="1"/>
</dbReference>
<dbReference type="SMART" id="SM00320">
    <property type="entry name" value="WD40"/>
    <property type="match status" value="5"/>
</dbReference>
<accession>A0A438J5F7</accession>
<dbReference type="Pfam" id="PF00400">
    <property type="entry name" value="WD40"/>
    <property type="match status" value="1"/>
</dbReference>
<gene>
    <name evidence="5" type="ORF">CK203_015553</name>
</gene>
<dbReference type="PANTHER" id="PTHR44099:SF4">
    <property type="entry name" value="RABCONNECTIN-3B, ISOFORM A"/>
    <property type="match status" value="1"/>
</dbReference>
<dbReference type="InterPro" id="IPR049916">
    <property type="entry name" value="WDR72-like"/>
</dbReference>
<dbReference type="Gene3D" id="2.130.10.10">
    <property type="entry name" value="YVTN repeat-like/Quinoprotein amine dehydrogenase"/>
    <property type="match status" value="1"/>
</dbReference>
<evidence type="ECO:0000313" key="5">
    <source>
        <dbReference type="EMBL" id="RVX04197.1"/>
    </source>
</evidence>
<comment type="caution">
    <text evidence="5">The sequence shown here is derived from an EMBL/GenBank/DDBJ whole genome shotgun (WGS) entry which is preliminary data.</text>
</comment>
<feature type="compositionally biased region" description="Polar residues" evidence="4">
    <location>
        <begin position="1025"/>
        <end position="1038"/>
    </location>
</feature>
<dbReference type="InterPro" id="IPR015943">
    <property type="entry name" value="WD40/YVTN_repeat-like_dom_sf"/>
</dbReference>
<dbReference type="Proteomes" id="UP000288805">
    <property type="component" value="Unassembled WGS sequence"/>
</dbReference>
<evidence type="ECO:0000313" key="6">
    <source>
        <dbReference type="Proteomes" id="UP000288805"/>
    </source>
</evidence>
<dbReference type="InterPro" id="IPR036322">
    <property type="entry name" value="WD40_repeat_dom_sf"/>
</dbReference>
<keyword evidence="1 3" id="KW-0853">WD repeat</keyword>
<reference evidence="5 6" key="1">
    <citation type="journal article" date="2018" name="PLoS Genet.">
        <title>Population sequencing reveals clonal diversity and ancestral inbreeding in the grapevine cultivar Chardonnay.</title>
        <authorList>
            <person name="Roach M.J."/>
            <person name="Johnson D.L."/>
            <person name="Bohlmann J."/>
            <person name="van Vuuren H.J."/>
            <person name="Jones S.J."/>
            <person name="Pretorius I.S."/>
            <person name="Schmidt S.A."/>
            <person name="Borneman A.R."/>
        </authorList>
    </citation>
    <scope>NUCLEOTIDE SEQUENCE [LARGE SCALE GENOMIC DNA]</scope>
    <source>
        <strain evidence="6">cv. Chardonnay</strain>
        <tissue evidence="5">Leaf</tissue>
    </source>
</reference>
<dbReference type="InterPro" id="IPR019775">
    <property type="entry name" value="WD40_repeat_CS"/>
</dbReference>
<protein>
    <submittedName>
        <fullName evidence="5">Uncharacterized protein</fullName>
    </submittedName>
</protein>
<dbReference type="InterPro" id="IPR001680">
    <property type="entry name" value="WD40_rpt"/>
</dbReference>
<organism evidence="5 6">
    <name type="scientific">Vitis vinifera</name>
    <name type="common">Grape</name>
    <dbReference type="NCBI Taxonomy" id="29760"/>
    <lineage>
        <taxon>Eukaryota</taxon>
        <taxon>Viridiplantae</taxon>
        <taxon>Streptophyta</taxon>
        <taxon>Embryophyta</taxon>
        <taxon>Tracheophyta</taxon>
        <taxon>Spermatophyta</taxon>
        <taxon>Magnoliopsida</taxon>
        <taxon>eudicotyledons</taxon>
        <taxon>Gunneridae</taxon>
        <taxon>Pentapetalae</taxon>
        <taxon>rosids</taxon>
        <taxon>Vitales</taxon>
        <taxon>Vitaceae</taxon>
        <taxon>Viteae</taxon>
        <taxon>Vitis</taxon>
    </lineage>
</organism>
<feature type="repeat" description="WD" evidence="3">
    <location>
        <begin position="486"/>
        <end position="508"/>
    </location>
</feature>
<dbReference type="PANTHER" id="PTHR44099">
    <property type="entry name" value="RABCONNECTIN-3B, ISOFORM A"/>
    <property type="match status" value="1"/>
</dbReference>
<dbReference type="SUPFAM" id="SSF50978">
    <property type="entry name" value="WD40 repeat-like"/>
    <property type="match status" value="1"/>
</dbReference>
<evidence type="ECO:0000256" key="1">
    <source>
        <dbReference type="ARBA" id="ARBA00022574"/>
    </source>
</evidence>
<name>A0A438J5F7_VITVI</name>
<keyword evidence="2" id="KW-0677">Repeat</keyword>
<evidence type="ECO:0000256" key="4">
    <source>
        <dbReference type="SAM" id="MobiDB-lite"/>
    </source>
</evidence>
<evidence type="ECO:0000256" key="2">
    <source>
        <dbReference type="ARBA" id="ARBA00022737"/>
    </source>
</evidence>
<dbReference type="PROSITE" id="PS50082">
    <property type="entry name" value="WD_REPEATS_2"/>
    <property type="match status" value="1"/>
</dbReference>
<proteinExistence type="predicted"/>
<evidence type="ECO:0000256" key="3">
    <source>
        <dbReference type="PROSITE-ProRule" id="PRU00221"/>
    </source>
</evidence>
<sequence>MKCRSVACIWSGAPPYHRITAAAVLTRPPTLYTGGSDGSIVWWNLSGTDSDPREWTLQAQKENATLGGQSIHDSSIAYQPKIWGEASLDRESQYRKPPKCTVVIVDSYSLTIVQTVFHGNLSIGPLKFMAVILSPENCEMQSALMVDPYGKLQSVPILKDPTLGGESGAGLHKSSSHLDTTIWEDGLSEGGPVVSIATHGQFFVLVYRTCCIFRLLASGTAIGKISFVDNHLCFEDGSTHLHIVGGMFLEGNDASSMPRSEDPPLCEIPAVSHPHDARLSISFIQLNHYLFRIESVCFHIEEPLLWKPLVTIWSLYQQHDDNRKLCPQCKMVGRGGLFTDSVVGFASFHKSEGHGHDVGIEPTGRETELTSQKSTIPSLEKMNNICRDDEKYSFVRKEQVVSSSMVISENFHTPYAVVYGFYSGEIEVARFDTFFQLLESHGQSPCVEVDSNASKQYFLGHTGAVLCLAAHRMVGNSNGWNFNHVLVSGSMDCTIRVWDLDTSNLITVMHQHVASVRQIILCPPRTDRPWSDCFLSVGEDFCVALTSLETLRVERMFPGHPSYPAKVVWDGARGYIACLCLNYSGTSDAVDVLFIWDMKTGVRERVLRGTASHSMFDNFCKGINMNSISGSVLNGDTSASSLLLPIIEDASLLQSHFKHSVKGIALSNTITTNISEPSTSQAHVNEGSSMKLISTSSSVFQGYKHPVKCSCPFPGIATLSFDLASLMSHCLKHEFIGNGGDKQENAHMREPGTETLKPHDMTADDGSDLNGTLNNTIEGHDWISSLERYLLQFSLSFLHLWDVDSELDKLLITDMKLERPQKFIVSPGFQGDRGSLTLTFPGLGASLELLKSSSEFCAMRSLTMVSLAQRIVSLSHSSSAGCRIFCHIAFHVKKPTLEGPLRSKSLQLGTSPMLQLMHLGMGVHVLFYIFKPQVQGLEEVDEVGIWVVKGCVSALAAFYTRHFAEKIPDIKPPSLQLLVSFWQDESEHVRMAARSLFHCAAARAIPPPLCSRKAIDHTKLMISTNSKRANEDGSSNIENAYRDGLNSDTPPETPGDSQVEECKILAWLESFEEQDWISCVGGTSQDAMTSHIIVAAALAIWYPSLVKQNLAMLTVHPLMKLVMAMNEKYSSTAAELLAEGMESTWKECIGSEIPRLVGDIFFQIECVSGTSGNSAAQNPAIPVTIRETLVGVLLPSLAMADIPGFLSVIESQIWSTASDSPVHLVSLMTLIRVVRGSPRNLIQSLDKMAHCSHHSIMSILDVPSFLQWEIIGLFYVDIPDIGTDMQVVNFILQTMDPGNSVMRRTCLQSSMTALKEVVRVFPMVAQNDSSTRLAVGDAIGEINNASIRIYDLQSVTKIKVLDASAPPGLPSLLSGASETTVTTAISALSFSPDGEGLVAFSEHGLMIRWWSLGSAWWEKLGRNFIPVQYTKLIFVPPWEGMSPNSSRSSVMASILGHDRQANSQENTKGSGDMDCLKVLIHNIDLSYRLEWVGERRVLILRHGRTPVEIPQIIAQFNLLSQQGKKGRFQLDGVLPFYA</sequence>
<feature type="region of interest" description="Disordered" evidence="4">
    <location>
        <begin position="1025"/>
        <end position="1057"/>
    </location>
</feature>
<dbReference type="EMBL" id="QGNW01000062">
    <property type="protein sequence ID" value="RVX04197.1"/>
    <property type="molecule type" value="Genomic_DNA"/>
</dbReference>